<dbReference type="RefSeq" id="WP_342160347.1">
    <property type="nucleotide sequence ID" value="NZ_JBCDNA010000002.1"/>
</dbReference>
<protein>
    <submittedName>
        <fullName evidence="1">Uncharacterized protein</fullName>
    </submittedName>
</protein>
<dbReference type="EMBL" id="JBCDNA010000002">
    <property type="protein sequence ID" value="MEL4456262.1"/>
    <property type="molecule type" value="Genomic_DNA"/>
</dbReference>
<gene>
    <name evidence="1" type="ORF">AABB81_10170</name>
</gene>
<evidence type="ECO:0000313" key="2">
    <source>
        <dbReference type="Proteomes" id="UP001474120"/>
    </source>
</evidence>
<keyword evidence="2" id="KW-1185">Reference proteome</keyword>
<organism evidence="1 2">
    <name type="scientific">Lutimonas vermicola</name>
    <dbReference type="NCBI Taxonomy" id="414288"/>
    <lineage>
        <taxon>Bacteria</taxon>
        <taxon>Pseudomonadati</taxon>
        <taxon>Bacteroidota</taxon>
        <taxon>Flavobacteriia</taxon>
        <taxon>Flavobacteriales</taxon>
        <taxon>Flavobacteriaceae</taxon>
        <taxon>Lutimonas</taxon>
    </lineage>
</organism>
<comment type="caution">
    <text evidence="1">The sequence shown here is derived from an EMBL/GenBank/DDBJ whole genome shotgun (WGS) entry which is preliminary data.</text>
</comment>
<evidence type="ECO:0000313" key="1">
    <source>
        <dbReference type="EMBL" id="MEL4456262.1"/>
    </source>
</evidence>
<accession>A0ABU9L1F2</accession>
<reference evidence="1 2" key="1">
    <citation type="submission" date="2024-04" db="EMBL/GenBank/DDBJ databases">
        <title>whole genome sequencing of Lutimonas vermicola strain IMCC1616.</title>
        <authorList>
            <person name="Bae S.S."/>
        </authorList>
    </citation>
    <scope>NUCLEOTIDE SEQUENCE [LARGE SCALE GENOMIC DNA]</scope>
    <source>
        <strain evidence="1 2">IMCC1616</strain>
    </source>
</reference>
<proteinExistence type="predicted"/>
<name>A0ABU9L1F2_9FLAO</name>
<sequence length="232" mass="27338">MPGFKYSVDLLELKEIQDMTEAWTFDDFFGLLSYMEYDDAASVPQNELKEMVCLALSDFETEDAAIKILEFRLEEKLNKGQRQNLAEELKEDRLWEEYSDITLHEELFNVACLLYWTFPKHFSTPDMVRLKVRIVSLNKESKNNLIHPTPSFLARILNDGMDNSNIMYRLFGDNITSNSFPESEHIIWKFEESGFSEEENSNTFIIYTSWNWVRKLKGVEEYESLAFSDQKI</sequence>
<dbReference type="Proteomes" id="UP001474120">
    <property type="component" value="Unassembled WGS sequence"/>
</dbReference>